<dbReference type="AlphaFoldDB" id="A0A1M2VYY6"/>
<keyword evidence="3" id="KW-1185">Reference proteome</keyword>
<dbReference type="OrthoDB" id="3466517at2759"/>
<organism evidence="2 3">
    <name type="scientific">Trametes pubescens</name>
    <name type="common">White-rot fungus</name>
    <dbReference type="NCBI Taxonomy" id="154538"/>
    <lineage>
        <taxon>Eukaryota</taxon>
        <taxon>Fungi</taxon>
        <taxon>Dikarya</taxon>
        <taxon>Basidiomycota</taxon>
        <taxon>Agaricomycotina</taxon>
        <taxon>Agaricomycetes</taxon>
        <taxon>Polyporales</taxon>
        <taxon>Polyporaceae</taxon>
        <taxon>Trametes</taxon>
    </lineage>
</organism>
<dbReference type="EMBL" id="MNAD01000447">
    <property type="protein sequence ID" value="OJT12829.1"/>
    <property type="molecule type" value="Genomic_DNA"/>
</dbReference>
<accession>A0A1M2VYY6</accession>
<comment type="caution">
    <text evidence="2">The sequence shown here is derived from an EMBL/GenBank/DDBJ whole genome shotgun (WGS) entry which is preliminary data.</text>
</comment>
<reference evidence="2 3" key="1">
    <citation type="submission" date="2016-10" db="EMBL/GenBank/DDBJ databases">
        <title>Genome sequence of the basidiomycete white-rot fungus Trametes pubescens.</title>
        <authorList>
            <person name="Makela M.R."/>
            <person name="Granchi Z."/>
            <person name="Peng M."/>
            <person name="De Vries R.P."/>
            <person name="Grigoriev I."/>
            <person name="Riley R."/>
            <person name="Hilden K."/>
        </authorList>
    </citation>
    <scope>NUCLEOTIDE SEQUENCE [LARGE SCALE GENOMIC DNA]</scope>
    <source>
        <strain evidence="2 3">FBCC735</strain>
    </source>
</reference>
<sequence length="166" mass="18962">MALAVGSYYPPFTFPDHIDPPPIYDPPRRALHLGPDPVDAKHTPTTSRMSPEVFRSITNPAIMAENQHLIWTLSYNVYKENLRRCLYDCRVLDDGSGSPKKVWPNLRVQYIWCDMTAGDCAWAAAVIHSQWNAADPEHRRRVEFHELEGANHFVGHFAFVLYVIAS</sequence>
<gene>
    <name evidence="2" type="ORF">TRAPUB_10664</name>
</gene>
<protein>
    <submittedName>
        <fullName evidence="2">Uncharacterized protein</fullName>
    </submittedName>
</protein>
<name>A0A1M2VYY6_TRAPU</name>
<evidence type="ECO:0000256" key="1">
    <source>
        <dbReference type="SAM" id="MobiDB-lite"/>
    </source>
</evidence>
<dbReference type="OMA" id="WALDIDI"/>
<evidence type="ECO:0000313" key="2">
    <source>
        <dbReference type="EMBL" id="OJT12829.1"/>
    </source>
</evidence>
<dbReference type="Proteomes" id="UP000184267">
    <property type="component" value="Unassembled WGS sequence"/>
</dbReference>
<proteinExistence type="predicted"/>
<feature type="region of interest" description="Disordered" evidence="1">
    <location>
        <begin position="25"/>
        <end position="50"/>
    </location>
</feature>
<evidence type="ECO:0000313" key="3">
    <source>
        <dbReference type="Proteomes" id="UP000184267"/>
    </source>
</evidence>